<dbReference type="PANTHER" id="PTHR32322">
    <property type="entry name" value="INNER MEMBRANE TRANSPORTER"/>
    <property type="match status" value="1"/>
</dbReference>
<dbReference type="Pfam" id="PF00892">
    <property type="entry name" value="EamA"/>
    <property type="match status" value="2"/>
</dbReference>
<feature type="transmembrane region" description="Helical" evidence="6">
    <location>
        <begin position="169"/>
        <end position="193"/>
    </location>
</feature>
<keyword evidence="3 6" id="KW-0812">Transmembrane</keyword>
<organism evidence="8 9">
    <name type="scientific">Kordiimonas lipolytica</name>
    <dbReference type="NCBI Taxonomy" id="1662421"/>
    <lineage>
        <taxon>Bacteria</taxon>
        <taxon>Pseudomonadati</taxon>
        <taxon>Pseudomonadota</taxon>
        <taxon>Alphaproteobacteria</taxon>
        <taxon>Kordiimonadales</taxon>
        <taxon>Kordiimonadaceae</taxon>
        <taxon>Kordiimonas</taxon>
    </lineage>
</organism>
<dbReference type="InterPro" id="IPR037185">
    <property type="entry name" value="EmrE-like"/>
</dbReference>
<proteinExistence type="inferred from homology"/>
<feature type="domain" description="EamA" evidence="7">
    <location>
        <begin position="10"/>
        <end position="133"/>
    </location>
</feature>
<feature type="transmembrane region" description="Helical" evidence="6">
    <location>
        <begin position="205"/>
        <end position="223"/>
    </location>
</feature>
<evidence type="ECO:0000259" key="7">
    <source>
        <dbReference type="Pfam" id="PF00892"/>
    </source>
</evidence>
<name>A0ABV8U8I1_9PROT</name>
<dbReference type="InterPro" id="IPR000620">
    <property type="entry name" value="EamA_dom"/>
</dbReference>
<comment type="caution">
    <text evidence="8">The sequence shown here is derived from an EMBL/GenBank/DDBJ whole genome shotgun (WGS) entry which is preliminary data.</text>
</comment>
<feature type="transmembrane region" description="Helical" evidence="6">
    <location>
        <begin position="235"/>
        <end position="254"/>
    </location>
</feature>
<comment type="subcellular location">
    <subcellularLocation>
        <location evidence="1">Membrane</location>
        <topology evidence="1">Multi-pass membrane protein</topology>
    </subcellularLocation>
</comment>
<dbReference type="Proteomes" id="UP001595776">
    <property type="component" value="Unassembled WGS sequence"/>
</dbReference>
<feature type="domain" description="EamA" evidence="7">
    <location>
        <begin position="143"/>
        <end position="274"/>
    </location>
</feature>
<feature type="transmembrane region" description="Helical" evidence="6">
    <location>
        <begin position="117"/>
        <end position="136"/>
    </location>
</feature>
<feature type="transmembrane region" description="Helical" evidence="6">
    <location>
        <begin position="260"/>
        <end position="284"/>
    </location>
</feature>
<feature type="transmembrane region" description="Helical" evidence="6">
    <location>
        <begin position="90"/>
        <end position="110"/>
    </location>
</feature>
<dbReference type="InterPro" id="IPR050638">
    <property type="entry name" value="AA-Vitamin_Transporters"/>
</dbReference>
<evidence type="ECO:0000256" key="5">
    <source>
        <dbReference type="ARBA" id="ARBA00023136"/>
    </source>
</evidence>
<reference evidence="9" key="1">
    <citation type="journal article" date="2019" name="Int. J. Syst. Evol. Microbiol.">
        <title>The Global Catalogue of Microorganisms (GCM) 10K type strain sequencing project: providing services to taxonomists for standard genome sequencing and annotation.</title>
        <authorList>
            <consortium name="The Broad Institute Genomics Platform"/>
            <consortium name="The Broad Institute Genome Sequencing Center for Infectious Disease"/>
            <person name="Wu L."/>
            <person name="Ma J."/>
        </authorList>
    </citation>
    <scope>NUCLEOTIDE SEQUENCE [LARGE SCALE GENOMIC DNA]</scope>
    <source>
        <strain evidence="9">CGMCC 1.15304</strain>
    </source>
</reference>
<feature type="transmembrane region" description="Helical" evidence="6">
    <location>
        <begin position="34"/>
        <end position="52"/>
    </location>
</feature>
<evidence type="ECO:0000313" key="8">
    <source>
        <dbReference type="EMBL" id="MFC4347511.1"/>
    </source>
</evidence>
<dbReference type="RefSeq" id="WP_068153224.1">
    <property type="nucleotide sequence ID" value="NZ_JBHSCR010000003.1"/>
</dbReference>
<comment type="similarity">
    <text evidence="2">Belongs to the EamA transporter family.</text>
</comment>
<gene>
    <name evidence="8" type="ORF">ACFO5Q_06595</name>
</gene>
<keyword evidence="4 6" id="KW-1133">Transmembrane helix</keyword>
<evidence type="ECO:0000256" key="4">
    <source>
        <dbReference type="ARBA" id="ARBA00022989"/>
    </source>
</evidence>
<evidence type="ECO:0000256" key="2">
    <source>
        <dbReference type="ARBA" id="ARBA00007362"/>
    </source>
</evidence>
<evidence type="ECO:0000313" key="9">
    <source>
        <dbReference type="Proteomes" id="UP001595776"/>
    </source>
</evidence>
<dbReference type="EMBL" id="JBHSCR010000003">
    <property type="protein sequence ID" value="MFC4347511.1"/>
    <property type="molecule type" value="Genomic_DNA"/>
</dbReference>
<feature type="transmembrane region" description="Helical" evidence="6">
    <location>
        <begin position="142"/>
        <end position="162"/>
    </location>
</feature>
<evidence type="ECO:0000256" key="1">
    <source>
        <dbReference type="ARBA" id="ARBA00004141"/>
    </source>
</evidence>
<evidence type="ECO:0000256" key="6">
    <source>
        <dbReference type="SAM" id="Phobius"/>
    </source>
</evidence>
<accession>A0ABV8U8I1</accession>
<dbReference type="PANTHER" id="PTHR32322:SF2">
    <property type="entry name" value="EAMA DOMAIN-CONTAINING PROTEIN"/>
    <property type="match status" value="1"/>
</dbReference>
<keyword evidence="5 6" id="KW-0472">Membrane</keyword>
<keyword evidence="9" id="KW-1185">Reference proteome</keyword>
<sequence>MNERATLAITALAPLIWGSSYIVATEFLAGVNPLWTAALRALPAGLLLLLLVRRLPSRDWWGRIFILGALNIGAFWALLFLAAYRLPGGVAATIMAIQPLLVIFIARMALGARIQPVSVFAALMGFAGIALLVLGADAGWDSLGVLAAAGGAFSMALGTVLARRWRPDVSLVTFTAWQLAAGGIQLLVAALLFTPALPVIDTGGIWALAYLAVPGAAITFLFWFHGVARLEPARVSSLGLLSPLMAVLLGWVFLHQSLGAQQMAGVVLTLVSVWASQNAGRMLFQFKLSPNKRT</sequence>
<dbReference type="SUPFAM" id="SSF103481">
    <property type="entry name" value="Multidrug resistance efflux transporter EmrE"/>
    <property type="match status" value="2"/>
</dbReference>
<feature type="transmembrane region" description="Helical" evidence="6">
    <location>
        <begin position="64"/>
        <end position="84"/>
    </location>
</feature>
<protein>
    <submittedName>
        <fullName evidence="8">EamA family transporter</fullName>
    </submittedName>
</protein>
<evidence type="ECO:0000256" key="3">
    <source>
        <dbReference type="ARBA" id="ARBA00022692"/>
    </source>
</evidence>